<proteinExistence type="predicted"/>
<gene>
    <name evidence="1" type="ORF">BJB45_08915</name>
</gene>
<evidence type="ECO:0000313" key="1">
    <source>
        <dbReference type="EMBL" id="ERL52074.1"/>
    </source>
</evidence>
<organism evidence="1 2">
    <name type="scientific">Halomonas huangheensis</name>
    <dbReference type="NCBI Taxonomy" id="1178482"/>
    <lineage>
        <taxon>Bacteria</taxon>
        <taxon>Pseudomonadati</taxon>
        <taxon>Pseudomonadota</taxon>
        <taxon>Gammaproteobacteria</taxon>
        <taxon>Oceanospirillales</taxon>
        <taxon>Halomonadaceae</taxon>
        <taxon>Halomonas</taxon>
    </lineage>
</organism>
<dbReference type="Proteomes" id="UP000019113">
    <property type="component" value="Unassembled WGS sequence"/>
</dbReference>
<protein>
    <submittedName>
        <fullName evidence="1">Uncharacterized protein</fullName>
    </submittedName>
</protein>
<dbReference type="RefSeq" id="WP_021817906.1">
    <property type="nucleotide sequence ID" value="NZ_AVBC01000019.1"/>
</dbReference>
<reference evidence="1 2" key="1">
    <citation type="submission" date="2013-08" db="EMBL/GenBank/DDBJ databases">
        <title>draft genome of Halomonas huanghegensis, strain BJGMM-B45T.</title>
        <authorList>
            <person name="Miao C."/>
            <person name="Wan Y."/>
            <person name="Jin W."/>
        </authorList>
    </citation>
    <scope>NUCLEOTIDE SEQUENCE [LARGE SCALE GENOMIC DNA]</scope>
    <source>
        <strain evidence="1 2">BJGMM-B45</strain>
    </source>
</reference>
<dbReference type="AlphaFoldDB" id="W1N9A1"/>
<comment type="caution">
    <text evidence="1">The sequence shown here is derived from an EMBL/GenBank/DDBJ whole genome shotgun (WGS) entry which is preliminary data.</text>
</comment>
<evidence type="ECO:0000313" key="2">
    <source>
        <dbReference type="Proteomes" id="UP000019113"/>
    </source>
</evidence>
<sequence length="63" mass="6851">MISVTLDLTCSVCGFSRFLLPIHQLDDANVCCANCAAYTCKALDLERVLSAVQHKPQTPQPSL</sequence>
<keyword evidence="2" id="KW-1185">Reference proteome</keyword>
<dbReference type="KEGG" id="hhu:AR456_18085"/>
<dbReference type="PATRIC" id="fig|1178482.3.peg.943"/>
<name>W1N9A1_9GAMM</name>
<accession>W1N9A1</accession>
<dbReference type="eggNOG" id="ENOG502ZUQM">
    <property type="taxonomic scope" value="Bacteria"/>
</dbReference>
<dbReference type="EMBL" id="AVBC01000019">
    <property type="protein sequence ID" value="ERL52074.1"/>
    <property type="molecule type" value="Genomic_DNA"/>
</dbReference>